<dbReference type="PANTHER" id="PTHR47628:SF1">
    <property type="entry name" value="ALIPHATIC AMIDASE EXPRESSION-REGULATING PROTEIN"/>
    <property type="match status" value="1"/>
</dbReference>
<dbReference type="OrthoDB" id="5288800at2"/>
<evidence type="ECO:0000313" key="5">
    <source>
        <dbReference type="Proteomes" id="UP000295509"/>
    </source>
</evidence>
<keyword evidence="5" id="KW-1185">Reference proteome</keyword>
<accession>A0A4R8M0V5</accession>
<protein>
    <submittedName>
        <fullName evidence="4">Amino acid/amide ABC transporter substrate-binding protein (HAAT family)</fullName>
    </submittedName>
</protein>
<dbReference type="PANTHER" id="PTHR47628">
    <property type="match status" value="1"/>
</dbReference>
<name>A0A4R8M0V5_9BURK</name>
<comment type="similarity">
    <text evidence="1">Belongs to the leucine-binding protein family.</text>
</comment>
<organism evidence="4 5">
    <name type="scientific">Paraburkholderia rhizosphaerae</name>
    <dbReference type="NCBI Taxonomy" id="480658"/>
    <lineage>
        <taxon>Bacteria</taxon>
        <taxon>Pseudomonadati</taxon>
        <taxon>Pseudomonadota</taxon>
        <taxon>Betaproteobacteria</taxon>
        <taxon>Burkholderiales</taxon>
        <taxon>Burkholderiaceae</taxon>
        <taxon>Paraburkholderia</taxon>
    </lineage>
</organism>
<proteinExistence type="inferred from homology"/>
<sequence>MTIALCVPLGGAAGLWGPCALASAQLAVAELNAASGIAGRPCRLVTINAGDDARELESALTSLVDEGEIDALVGMHTSAVRYDLLKAVGGHIPFIYTPLYEGGERTPGVFAIGETTPRQLQPAIQWLTTQFRPKRWFFVGNDYVWPHATHRLAHRFVTEAGAQVVGDMYLPFGAGEYDGVLDAIRERRADAVLLSLIGQDTIDFNRAFGEAGLAQKAVRLSCALGENELLGIGARNTADLYVASGYFASLRTDANLAFKERYLGRFGARAPTLDTFGQSTYEGIHFLAALFDDAQRRRLSQDAGLAQLGIAPLSYRSARGAAYAGGRVNHMPIHLARAEGHRFEVIPRDQAA</sequence>
<dbReference type="EMBL" id="SORE01000001">
    <property type="protein sequence ID" value="TDY54949.1"/>
    <property type="molecule type" value="Genomic_DNA"/>
</dbReference>
<gene>
    <name evidence="4" type="ORF">BX592_101405</name>
</gene>
<evidence type="ECO:0000256" key="1">
    <source>
        <dbReference type="ARBA" id="ARBA00010062"/>
    </source>
</evidence>
<feature type="domain" description="Leucine-binding protein" evidence="3">
    <location>
        <begin position="2"/>
        <end position="334"/>
    </location>
</feature>
<dbReference type="RefSeq" id="WP_134189952.1">
    <property type="nucleotide sequence ID" value="NZ_JBHLUW010000027.1"/>
</dbReference>
<reference evidence="4 5" key="1">
    <citation type="submission" date="2019-03" db="EMBL/GenBank/DDBJ databases">
        <title>Genomic Encyclopedia of Type Strains, Phase III (KMG-III): the genomes of soil and plant-associated and newly described type strains.</title>
        <authorList>
            <person name="Whitman W."/>
        </authorList>
    </citation>
    <scope>NUCLEOTIDE SEQUENCE [LARGE SCALE GENOMIC DNA]</scope>
    <source>
        <strain evidence="4 5">LMG 29544</strain>
    </source>
</reference>
<dbReference type="Proteomes" id="UP000295509">
    <property type="component" value="Unassembled WGS sequence"/>
</dbReference>
<dbReference type="CDD" id="cd06358">
    <property type="entry name" value="PBP1_NHase"/>
    <property type="match status" value="1"/>
</dbReference>
<evidence type="ECO:0000256" key="2">
    <source>
        <dbReference type="ARBA" id="ARBA00022729"/>
    </source>
</evidence>
<dbReference type="AlphaFoldDB" id="A0A4R8M0V5"/>
<dbReference type="Pfam" id="PF13458">
    <property type="entry name" value="Peripla_BP_6"/>
    <property type="match status" value="1"/>
</dbReference>
<dbReference type="SUPFAM" id="SSF53822">
    <property type="entry name" value="Periplasmic binding protein-like I"/>
    <property type="match status" value="1"/>
</dbReference>
<dbReference type="Gene3D" id="3.40.50.2300">
    <property type="match status" value="2"/>
</dbReference>
<keyword evidence="2" id="KW-0732">Signal</keyword>
<evidence type="ECO:0000259" key="3">
    <source>
        <dbReference type="Pfam" id="PF13458"/>
    </source>
</evidence>
<evidence type="ECO:0000313" key="4">
    <source>
        <dbReference type="EMBL" id="TDY54949.1"/>
    </source>
</evidence>
<comment type="caution">
    <text evidence="4">The sequence shown here is derived from an EMBL/GenBank/DDBJ whole genome shotgun (WGS) entry which is preliminary data.</text>
</comment>
<dbReference type="InterPro" id="IPR028082">
    <property type="entry name" value="Peripla_BP_I"/>
</dbReference>
<dbReference type="InterPro" id="IPR028081">
    <property type="entry name" value="Leu-bd"/>
</dbReference>